<protein>
    <recommendedName>
        <fullName evidence="2">nitric oxide dioxygenase</fullName>
        <ecNumber evidence="2">1.14.12.17</ecNumber>
    </recommendedName>
</protein>
<keyword evidence="10" id="KW-0813">Transport</keyword>
<dbReference type="FunFam" id="1.10.490.10:FF:000003">
    <property type="entry name" value="Flavohemoprotein"/>
    <property type="match status" value="1"/>
</dbReference>
<dbReference type="PANTHER" id="PTHR43396:SF3">
    <property type="entry name" value="FLAVOHEMOPROTEIN"/>
    <property type="match status" value="1"/>
</dbReference>
<dbReference type="EMBL" id="CP072788">
    <property type="protein sequence ID" value="QTR03318.1"/>
    <property type="molecule type" value="Genomic_DNA"/>
</dbReference>
<dbReference type="PRINTS" id="PR00410">
    <property type="entry name" value="PHEHYDRXLASE"/>
</dbReference>
<dbReference type="Gene3D" id="3.40.50.80">
    <property type="entry name" value="Nucleotide-binding domain of ferredoxin-NADP reductase (FNR) module"/>
    <property type="match status" value="1"/>
</dbReference>
<evidence type="ECO:0000256" key="10">
    <source>
        <dbReference type="RuleBase" id="RU000356"/>
    </source>
</evidence>
<dbReference type="PROSITE" id="PS01033">
    <property type="entry name" value="GLOBIN"/>
    <property type="match status" value="1"/>
</dbReference>
<dbReference type="AlphaFoldDB" id="A0A8T8HXW0"/>
<evidence type="ECO:0000256" key="1">
    <source>
        <dbReference type="ARBA" id="ARBA00006401"/>
    </source>
</evidence>
<dbReference type="Pfam" id="PF00175">
    <property type="entry name" value="NAD_binding_1"/>
    <property type="match status" value="1"/>
</dbReference>
<evidence type="ECO:0000256" key="3">
    <source>
        <dbReference type="ARBA" id="ARBA00022617"/>
    </source>
</evidence>
<dbReference type="EMBL" id="JAFBCL010000001">
    <property type="protein sequence ID" value="MBM7815065.1"/>
    <property type="molecule type" value="Genomic_DNA"/>
</dbReference>
<keyword evidence="7" id="KW-0520">NAD</keyword>
<keyword evidence="3 10" id="KW-0349">Heme</keyword>
<keyword evidence="13" id="KW-0223">Dioxygenase</keyword>
<reference evidence="14" key="2">
    <citation type="submission" date="2021-04" db="EMBL/GenBank/DDBJ databases">
        <title>Saccharothrix algeriensis WGS.</title>
        <authorList>
            <person name="Stuskova K."/>
            <person name="Hakalova E."/>
            <person name="Tebbal A.B."/>
            <person name="Eichmeier A."/>
        </authorList>
    </citation>
    <scope>NUCLEOTIDE SEQUENCE</scope>
    <source>
        <strain evidence="14">NRRL B-24137</strain>
    </source>
</reference>
<dbReference type="GO" id="GO:0005344">
    <property type="term" value="F:oxygen carrier activity"/>
    <property type="evidence" value="ECO:0007669"/>
    <property type="project" value="UniProtKB-KW"/>
</dbReference>
<keyword evidence="4 10" id="KW-0561">Oxygen transport</keyword>
<dbReference type="Gene3D" id="1.10.490.10">
    <property type="entry name" value="Globins"/>
    <property type="match status" value="1"/>
</dbReference>
<dbReference type="GO" id="GO:0046210">
    <property type="term" value="P:nitric oxide catabolic process"/>
    <property type="evidence" value="ECO:0007669"/>
    <property type="project" value="TreeGrafter"/>
</dbReference>
<proteinExistence type="inferred from homology"/>
<evidence type="ECO:0000256" key="4">
    <source>
        <dbReference type="ARBA" id="ARBA00022621"/>
    </source>
</evidence>
<organism evidence="14 15">
    <name type="scientific">Saccharothrix algeriensis</name>
    <dbReference type="NCBI Taxonomy" id="173560"/>
    <lineage>
        <taxon>Bacteria</taxon>
        <taxon>Bacillati</taxon>
        <taxon>Actinomycetota</taxon>
        <taxon>Actinomycetes</taxon>
        <taxon>Pseudonocardiales</taxon>
        <taxon>Pseudonocardiaceae</taxon>
        <taxon>Saccharothrix</taxon>
    </lineage>
</organism>
<dbReference type="GO" id="GO:0020037">
    <property type="term" value="F:heme binding"/>
    <property type="evidence" value="ECO:0007669"/>
    <property type="project" value="InterPro"/>
</dbReference>
<evidence type="ECO:0000256" key="5">
    <source>
        <dbReference type="ARBA" id="ARBA00022723"/>
    </source>
</evidence>
<evidence type="ECO:0000256" key="9">
    <source>
        <dbReference type="ARBA" id="ARBA00049433"/>
    </source>
</evidence>
<comment type="similarity">
    <text evidence="10">Belongs to the globin family.</text>
</comment>
<keyword evidence="5" id="KW-0479">Metal-binding</keyword>
<sequence length="398" mass="42334">MLSAASAEVVRATLPAVRDHAVEITSAFYPSLFAAHPELLDLFNEGNQAGGQQRVALASAVVAFAGHLVDRDAAGPGAAPFDAVAERIAHKHVSLGIRPEQYPVVGRHLLGAVAAVLGDAVTPRVAAAWDEVYQLLARRLVDAEARLYRRGGIDPGALWRRWRVAKRRDEAVDAVSFTLVPDDGGAVPDFTPGQYVSVAVDLPGGHRQPRQYSLSQAPGGDALRITVRRVRGVGGAPDGAVSGHLHDHVHPDHVLLVGPPAGEHTLEPGTSPVLLVSAGIGITPMASMLDHLARTQPTRHVVLVHGERSPDRHPLRAEVDRLASALTHVEQRTWYERGPGGGLVDVDAIPLPPGATAHLCGPVPFMRHVRAGLLRRGVPAARIRYEVFGPGMLDNALD</sequence>
<evidence type="ECO:0000256" key="2">
    <source>
        <dbReference type="ARBA" id="ARBA00012229"/>
    </source>
</evidence>
<dbReference type="RefSeq" id="WP_204845633.1">
    <property type="nucleotide sequence ID" value="NZ_JAFBCL010000001.1"/>
</dbReference>
<evidence type="ECO:0000313" key="15">
    <source>
        <dbReference type="Proteomes" id="UP000671828"/>
    </source>
</evidence>
<evidence type="ECO:0000256" key="7">
    <source>
        <dbReference type="ARBA" id="ARBA00023027"/>
    </source>
</evidence>
<dbReference type="InterPro" id="IPR017938">
    <property type="entry name" value="Riboflavin_synthase-like_b-brl"/>
</dbReference>
<feature type="domain" description="Globin" evidence="11">
    <location>
        <begin position="1"/>
        <end position="145"/>
    </location>
</feature>
<dbReference type="SUPFAM" id="SSF46458">
    <property type="entry name" value="Globin-like"/>
    <property type="match status" value="1"/>
</dbReference>
<gene>
    <name evidence="14" type="ORF">J7S33_31085</name>
    <name evidence="13" type="ORF">JOE68_005930</name>
</gene>
<dbReference type="GO" id="GO:0046872">
    <property type="term" value="F:metal ion binding"/>
    <property type="evidence" value="ECO:0007669"/>
    <property type="project" value="UniProtKB-KW"/>
</dbReference>
<dbReference type="InterPro" id="IPR000971">
    <property type="entry name" value="Globin"/>
</dbReference>
<reference evidence="13 16" key="1">
    <citation type="submission" date="2021-01" db="EMBL/GenBank/DDBJ databases">
        <title>Sequencing the genomes of 1000 actinobacteria strains.</title>
        <authorList>
            <person name="Klenk H.-P."/>
        </authorList>
    </citation>
    <scope>NUCLEOTIDE SEQUENCE [LARGE SCALE GENOMIC DNA]</scope>
    <source>
        <strain evidence="13 16">DSM 44581</strain>
    </source>
</reference>
<dbReference type="InterPro" id="IPR009050">
    <property type="entry name" value="Globin-like_sf"/>
</dbReference>
<name>A0A8T8HXW0_9PSEU</name>
<dbReference type="GO" id="GO:0008941">
    <property type="term" value="F:nitric oxide dioxygenase NAD(P)H activity"/>
    <property type="evidence" value="ECO:0007669"/>
    <property type="project" value="UniProtKB-EC"/>
</dbReference>
<dbReference type="GO" id="GO:0019825">
    <property type="term" value="F:oxygen binding"/>
    <property type="evidence" value="ECO:0007669"/>
    <property type="project" value="InterPro"/>
</dbReference>
<feature type="domain" description="FAD-binding FR-type" evidence="12">
    <location>
        <begin position="157"/>
        <end position="267"/>
    </location>
</feature>
<dbReference type="InterPro" id="IPR017927">
    <property type="entry name" value="FAD-bd_FR_type"/>
</dbReference>
<dbReference type="Proteomes" id="UP001195724">
    <property type="component" value="Unassembled WGS sequence"/>
</dbReference>
<evidence type="ECO:0000259" key="11">
    <source>
        <dbReference type="PROSITE" id="PS01033"/>
    </source>
</evidence>
<evidence type="ECO:0000259" key="12">
    <source>
        <dbReference type="PROSITE" id="PS51384"/>
    </source>
</evidence>
<evidence type="ECO:0000313" key="13">
    <source>
        <dbReference type="EMBL" id="MBM7815065.1"/>
    </source>
</evidence>
<dbReference type="SUPFAM" id="SSF52343">
    <property type="entry name" value="Ferredoxin reductase-like, C-terminal NADP-linked domain"/>
    <property type="match status" value="1"/>
</dbReference>
<comment type="catalytic activity">
    <reaction evidence="8">
        <text>2 nitric oxide + NADH + 2 O2 = 2 nitrate + NAD(+) + H(+)</text>
        <dbReference type="Rhea" id="RHEA:19469"/>
        <dbReference type="ChEBI" id="CHEBI:15378"/>
        <dbReference type="ChEBI" id="CHEBI:15379"/>
        <dbReference type="ChEBI" id="CHEBI:16480"/>
        <dbReference type="ChEBI" id="CHEBI:17632"/>
        <dbReference type="ChEBI" id="CHEBI:57540"/>
        <dbReference type="ChEBI" id="CHEBI:57945"/>
        <dbReference type="EC" id="1.14.12.17"/>
    </reaction>
</comment>
<dbReference type="CDD" id="cd06184">
    <property type="entry name" value="flavohem_like_fad_nad_binding"/>
    <property type="match status" value="1"/>
</dbReference>
<evidence type="ECO:0000256" key="6">
    <source>
        <dbReference type="ARBA" id="ARBA00023004"/>
    </source>
</evidence>
<dbReference type="InterPro" id="IPR012292">
    <property type="entry name" value="Globin/Proto"/>
</dbReference>
<dbReference type="Proteomes" id="UP000671828">
    <property type="component" value="Chromosome"/>
</dbReference>
<dbReference type="InterPro" id="IPR039261">
    <property type="entry name" value="FNR_nucleotide-bd"/>
</dbReference>
<keyword evidence="16" id="KW-1185">Reference proteome</keyword>
<dbReference type="InterPro" id="IPR001433">
    <property type="entry name" value="OxRdtase_FAD/NAD-bd"/>
</dbReference>
<dbReference type="PROSITE" id="PS51384">
    <property type="entry name" value="FAD_FR"/>
    <property type="match status" value="1"/>
</dbReference>
<dbReference type="EC" id="1.14.12.17" evidence="2"/>
<comment type="similarity">
    <text evidence="1">In the C-terminal section; belongs to the flavoprotein pyridine nucleotide cytochrome reductase family.</text>
</comment>
<keyword evidence="6" id="KW-0408">Iron</keyword>
<dbReference type="GO" id="GO:0071949">
    <property type="term" value="F:FAD binding"/>
    <property type="evidence" value="ECO:0007669"/>
    <property type="project" value="TreeGrafter"/>
</dbReference>
<evidence type="ECO:0000313" key="14">
    <source>
        <dbReference type="EMBL" id="QTR03318.1"/>
    </source>
</evidence>
<dbReference type="PANTHER" id="PTHR43396">
    <property type="entry name" value="FLAVOHEMOPROTEIN"/>
    <property type="match status" value="1"/>
</dbReference>
<dbReference type="Gene3D" id="2.40.30.10">
    <property type="entry name" value="Translation factors"/>
    <property type="match status" value="1"/>
</dbReference>
<dbReference type="Pfam" id="PF00042">
    <property type="entry name" value="Globin"/>
    <property type="match status" value="1"/>
</dbReference>
<dbReference type="SUPFAM" id="SSF63380">
    <property type="entry name" value="Riboflavin synthase domain-like"/>
    <property type="match status" value="1"/>
</dbReference>
<accession>A0A8T8HXW0</accession>
<comment type="catalytic activity">
    <reaction evidence="9">
        <text>2 nitric oxide + NADPH + 2 O2 = 2 nitrate + NADP(+) + H(+)</text>
        <dbReference type="Rhea" id="RHEA:19465"/>
        <dbReference type="ChEBI" id="CHEBI:15378"/>
        <dbReference type="ChEBI" id="CHEBI:15379"/>
        <dbReference type="ChEBI" id="CHEBI:16480"/>
        <dbReference type="ChEBI" id="CHEBI:17632"/>
        <dbReference type="ChEBI" id="CHEBI:57783"/>
        <dbReference type="ChEBI" id="CHEBI:58349"/>
        <dbReference type="EC" id="1.14.12.17"/>
    </reaction>
</comment>
<evidence type="ECO:0000256" key="8">
    <source>
        <dbReference type="ARBA" id="ARBA00048649"/>
    </source>
</evidence>
<dbReference type="GO" id="GO:0071500">
    <property type="term" value="P:cellular response to nitrosative stress"/>
    <property type="evidence" value="ECO:0007669"/>
    <property type="project" value="TreeGrafter"/>
</dbReference>
<keyword evidence="13" id="KW-0560">Oxidoreductase</keyword>
<evidence type="ECO:0000313" key="16">
    <source>
        <dbReference type="Proteomes" id="UP001195724"/>
    </source>
</evidence>